<evidence type="ECO:0000313" key="3">
    <source>
        <dbReference type="Proteomes" id="UP001523565"/>
    </source>
</evidence>
<feature type="transmembrane region" description="Helical" evidence="1">
    <location>
        <begin position="116"/>
        <end position="134"/>
    </location>
</feature>
<protein>
    <submittedName>
        <fullName evidence="2">Uncharacterized protein</fullName>
    </submittedName>
</protein>
<dbReference type="InterPro" id="IPR053824">
    <property type="entry name" value="DUF7010"/>
</dbReference>
<organism evidence="2 3">
    <name type="scientific">Ohessyouella blattaphilus</name>
    <dbReference type="NCBI Taxonomy" id="2949333"/>
    <lineage>
        <taxon>Bacteria</taxon>
        <taxon>Bacillati</taxon>
        <taxon>Bacillota</taxon>
        <taxon>Clostridia</taxon>
        <taxon>Lachnospirales</taxon>
        <taxon>Lachnospiraceae</taxon>
        <taxon>Ohessyouella</taxon>
    </lineage>
</organism>
<feature type="transmembrane region" description="Helical" evidence="1">
    <location>
        <begin position="88"/>
        <end position="110"/>
    </location>
</feature>
<reference evidence="2 3" key="1">
    <citation type="journal article" date="2022" name="Genome Biol. Evol.">
        <title>Host diet, physiology and behaviors set the stage for Lachnospiraceae cladogenesis.</title>
        <authorList>
            <person name="Vera-Ponce De Leon A."/>
            <person name="Schneider M."/>
            <person name="Jahnes B.C."/>
            <person name="Sadowski V."/>
            <person name="Camuy-Velez L.A."/>
            <person name="Duan J."/>
            <person name="Sabree Z.L."/>
        </authorList>
    </citation>
    <scope>NUCLEOTIDE SEQUENCE [LARGE SCALE GENOMIC DNA]</scope>
    <source>
        <strain evidence="2 3">PAL227</strain>
    </source>
</reference>
<dbReference type="EMBL" id="JAMZFV010000004">
    <property type="protein sequence ID" value="MCP1109536.1"/>
    <property type="molecule type" value="Genomic_DNA"/>
</dbReference>
<name>A0ABT1EG99_9FIRM</name>
<sequence length="197" mass="22756">MNNQGDTKHFHELEELRIDCAIKQKKGLHFILASIVIWSAVLGVQIMNIPVLTKNLYTFCCTAPLLPIAFFISKLIRVDFQNKENPLTNLGILFSVNQMLYLLIAMWIYPTIPDKMLMVIAMIFGAHLMPYSWLYKSTAYLMLSVIIPICALIIGLNFPSYILALMMIVFEVIFSICLLQENRILYKHMYREKGETK</sequence>
<feature type="transmembrane region" description="Helical" evidence="1">
    <location>
        <begin position="56"/>
        <end position="76"/>
    </location>
</feature>
<comment type="caution">
    <text evidence="2">The sequence shown here is derived from an EMBL/GenBank/DDBJ whole genome shotgun (WGS) entry which is preliminary data.</text>
</comment>
<dbReference type="Proteomes" id="UP001523565">
    <property type="component" value="Unassembled WGS sequence"/>
</dbReference>
<keyword evidence="1" id="KW-0472">Membrane</keyword>
<keyword evidence="3" id="KW-1185">Reference proteome</keyword>
<gene>
    <name evidence="2" type="ORF">NK118_04635</name>
</gene>
<evidence type="ECO:0000256" key="1">
    <source>
        <dbReference type="SAM" id="Phobius"/>
    </source>
</evidence>
<feature type="transmembrane region" description="Helical" evidence="1">
    <location>
        <begin position="27"/>
        <end position="50"/>
    </location>
</feature>
<feature type="transmembrane region" description="Helical" evidence="1">
    <location>
        <begin position="139"/>
        <end position="156"/>
    </location>
</feature>
<dbReference type="Pfam" id="PF22765">
    <property type="entry name" value="DUF7010"/>
    <property type="match status" value="1"/>
</dbReference>
<keyword evidence="1" id="KW-1133">Transmembrane helix</keyword>
<keyword evidence="1" id="KW-0812">Transmembrane</keyword>
<feature type="transmembrane region" description="Helical" evidence="1">
    <location>
        <begin position="162"/>
        <end position="179"/>
    </location>
</feature>
<accession>A0ABT1EG99</accession>
<proteinExistence type="predicted"/>
<evidence type="ECO:0000313" key="2">
    <source>
        <dbReference type="EMBL" id="MCP1109536.1"/>
    </source>
</evidence>